<comment type="caution">
    <text evidence="2">The sequence shown here is derived from an EMBL/GenBank/DDBJ whole genome shotgun (WGS) entry which is preliminary data.</text>
</comment>
<evidence type="ECO:0000313" key="2">
    <source>
        <dbReference type="EMBL" id="KAG7586889.1"/>
    </source>
</evidence>
<accession>A0A8T2BKP4</accession>
<feature type="region of interest" description="Disordered" evidence="1">
    <location>
        <begin position="16"/>
        <end position="98"/>
    </location>
</feature>
<keyword evidence="3" id="KW-1185">Reference proteome</keyword>
<reference evidence="2 3" key="1">
    <citation type="submission" date="2020-12" db="EMBL/GenBank/DDBJ databases">
        <title>Concerted genomic and epigenomic changes stabilize Arabidopsis allopolyploids.</title>
        <authorList>
            <person name="Chen Z."/>
        </authorList>
    </citation>
    <scope>NUCLEOTIDE SEQUENCE [LARGE SCALE GENOMIC DNA]</scope>
    <source>
        <strain evidence="2">Allo738</strain>
        <tissue evidence="2">Leaf</tissue>
    </source>
</reference>
<evidence type="ECO:0000256" key="1">
    <source>
        <dbReference type="SAM" id="MobiDB-lite"/>
    </source>
</evidence>
<organism evidence="2 3">
    <name type="scientific">Arabidopsis thaliana x Arabidopsis arenosa</name>
    <dbReference type="NCBI Taxonomy" id="1240361"/>
    <lineage>
        <taxon>Eukaryota</taxon>
        <taxon>Viridiplantae</taxon>
        <taxon>Streptophyta</taxon>
        <taxon>Embryophyta</taxon>
        <taxon>Tracheophyta</taxon>
        <taxon>Spermatophyta</taxon>
        <taxon>Magnoliopsida</taxon>
        <taxon>eudicotyledons</taxon>
        <taxon>Gunneridae</taxon>
        <taxon>Pentapetalae</taxon>
        <taxon>rosids</taxon>
        <taxon>malvids</taxon>
        <taxon>Brassicales</taxon>
        <taxon>Brassicaceae</taxon>
        <taxon>Camelineae</taxon>
        <taxon>Arabidopsis</taxon>
    </lineage>
</organism>
<protein>
    <submittedName>
        <fullName evidence="2">Uncharacterized protein</fullName>
    </submittedName>
</protein>
<dbReference type="AlphaFoldDB" id="A0A8T2BKP4"/>
<dbReference type="EMBL" id="JAEFBK010000007">
    <property type="protein sequence ID" value="KAG7586889.1"/>
    <property type="molecule type" value="Genomic_DNA"/>
</dbReference>
<feature type="compositionally biased region" description="Basic and acidic residues" evidence="1">
    <location>
        <begin position="28"/>
        <end position="38"/>
    </location>
</feature>
<feature type="compositionally biased region" description="Basic and acidic residues" evidence="1">
    <location>
        <begin position="45"/>
        <end position="98"/>
    </location>
</feature>
<name>A0A8T2BKP4_9BRAS</name>
<sequence>MNSNIYCILNFPMPKAIPEDSIPTLSGFRERVEKEAKNPKRRRRDGIESKQKKWRSEMDRRDEAGGEAEERKSAEAEEKQRKDREARIGEGEKFGGFL</sequence>
<evidence type="ECO:0000313" key="3">
    <source>
        <dbReference type="Proteomes" id="UP000694240"/>
    </source>
</evidence>
<proteinExistence type="predicted"/>
<dbReference type="Proteomes" id="UP000694240">
    <property type="component" value="Chromosome 7"/>
</dbReference>
<gene>
    <name evidence="2" type="ORF">ISN45_Aa02g021420</name>
</gene>